<dbReference type="PANTHER" id="PTHR33515">
    <property type="entry name" value="RIBOSOME-BINDING FACTOR A, CHLOROPLASTIC-RELATED"/>
    <property type="match status" value="1"/>
</dbReference>
<dbReference type="SUPFAM" id="SSF89919">
    <property type="entry name" value="Ribosome-binding factor A, RbfA"/>
    <property type="match status" value="1"/>
</dbReference>
<accession>A0A382JFF6</accession>
<gene>
    <name evidence="1" type="ORF">METZ01_LOCUS263219</name>
</gene>
<dbReference type="HAMAP" id="MF_00003">
    <property type="entry name" value="RbfA"/>
    <property type="match status" value="1"/>
</dbReference>
<dbReference type="InterPro" id="IPR023799">
    <property type="entry name" value="RbfA_dom_sf"/>
</dbReference>
<dbReference type="InterPro" id="IPR020053">
    <property type="entry name" value="Ribosome-bd_factorA_CS"/>
</dbReference>
<protein>
    <recommendedName>
        <fullName evidence="2">Ribosome-binding factor A</fullName>
    </recommendedName>
</protein>
<dbReference type="PANTHER" id="PTHR33515:SF1">
    <property type="entry name" value="RIBOSOME-BINDING FACTOR A, CHLOROPLASTIC-RELATED"/>
    <property type="match status" value="1"/>
</dbReference>
<evidence type="ECO:0008006" key="2">
    <source>
        <dbReference type="Google" id="ProtNLM"/>
    </source>
</evidence>
<sequence>MYQRIDKINALLRQEISLIISQEISDPRVSFAVSVINVETSNDLGVARVYVTVLGNSKEKQEALKGLNSASNFIKRLLGKNLNLKKIPSIEFIDDSSIEKGNILSKKIDGLFDE</sequence>
<dbReference type="PROSITE" id="PS01319">
    <property type="entry name" value="RBFA"/>
    <property type="match status" value="1"/>
</dbReference>
<name>A0A382JFF6_9ZZZZ</name>
<dbReference type="InterPro" id="IPR000238">
    <property type="entry name" value="RbfA"/>
</dbReference>
<dbReference type="Pfam" id="PF02033">
    <property type="entry name" value="RBFA"/>
    <property type="match status" value="1"/>
</dbReference>
<dbReference type="GO" id="GO:0006364">
    <property type="term" value="P:rRNA processing"/>
    <property type="evidence" value="ECO:0007669"/>
    <property type="project" value="InterPro"/>
</dbReference>
<proteinExistence type="inferred from homology"/>
<dbReference type="GO" id="GO:0043024">
    <property type="term" value="F:ribosomal small subunit binding"/>
    <property type="evidence" value="ECO:0007669"/>
    <property type="project" value="TreeGrafter"/>
</dbReference>
<organism evidence="1">
    <name type="scientific">marine metagenome</name>
    <dbReference type="NCBI Taxonomy" id="408172"/>
    <lineage>
        <taxon>unclassified sequences</taxon>
        <taxon>metagenomes</taxon>
        <taxon>ecological metagenomes</taxon>
    </lineage>
</organism>
<dbReference type="GO" id="GO:0005829">
    <property type="term" value="C:cytosol"/>
    <property type="evidence" value="ECO:0007669"/>
    <property type="project" value="TreeGrafter"/>
</dbReference>
<dbReference type="EMBL" id="UINC01073746">
    <property type="protein sequence ID" value="SVC10365.1"/>
    <property type="molecule type" value="Genomic_DNA"/>
</dbReference>
<dbReference type="Gene3D" id="3.30.300.20">
    <property type="match status" value="1"/>
</dbReference>
<dbReference type="AlphaFoldDB" id="A0A382JFF6"/>
<reference evidence="1" key="1">
    <citation type="submission" date="2018-05" db="EMBL/GenBank/DDBJ databases">
        <authorList>
            <person name="Lanie J.A."/>
            <person name="Ng W.-L."/>
            <person name="Kazmierczak K.M."/>
            <person name="Andrzejewski T.M."/>
            <person name="Davidsen T.M."/>
            <person name="Wayne K.J."/>
            <person name="Tettelin H."/>
            <person name="Glass J.I."/>
            <person name="Rusch D."/>
            <person name="Podicherti R."/>
            <person name="Tsui H.-C.T."/>
            <person name="Winkler M.E."/>
        </authorList>
    </citation>
    <scope>NUCLEOTIDE SEQUENCE</scope>
</reference>
<evidence type="ECO:0000313" key="1">
    <source>
        <dbReference type="EMBL" id="SVC10365.1"/>
    </source>
</evidence>
<dbReference type="NCBIfam" id="TIGR00082">
    <property type="entry name" value="rbfA"/>
    <property type="match status" value="1"/>
</dbReference>
<dbReference type="InterPro" id="IPR015946">
    <property type="entry name" value="KH_dom-like_a/b"/>
</dbReference>